<comment type="caution">
    <text evidence="3">Lacks conserved residue(s) required for the propagation of feature annotation.</text>
</comment>
<proteinExistence type="predicted"/>
<accession>A0ABM1EFF4</accession>
<protein>
    <submittedName>
        <fullName evidence="6">Myocilin-like</fullName>
    </submittedName>
</protein>
<sequence>MVGRRADTLAEESCEMLKCHPPARHVRQNKALHSHFSHLFRFLAALNETKKIYGISHISVAEFTNHIDKWTILICDTSYAGAIKLLNLADLGSRLGYCKEQNAFHVTESSQSDLVPDFFHGAHNISVPVNCGKEKLSSISEPWTHRWMGTASATTYGAWFKDPLPAPDSENKIYFVSNPTNQKSLYEYANYTDFISNRRRLVHTLTNAYGGTGFAVYNNSFYYSGSNLHFSTRSNLRRSPGLVRKFQWPTRMTMNACHAVDELFLFLRNSSLKCSQTFH</sequence>
<keyword evidence="5" id="KW-1185">Reference proteome</keyword>
<dbReference type="Pfam" id="PF02191">
    <property type="entry name" value="OLF"/>
    <property type="match status" value="1"/>
</dbReference>
<reference evidence="6" key="1">
    <citation type="submission" date="2025-08" db="UniProtKB">
        <authorList>
            <consortium name="RefSeq"/>
        </authorList>
    </citation>
    <scope>IDENTIFICATION</scope>
</reference>
<dbReference type="RefSeq" id="XP_014670925.1">
    <property type="nucleotide sequence ID" value="XM_014815439.1"/>
</dbReference>
<organism evidence="5 6">
    <name type="scientific">Priapulus caudatus</name>
    <name type="common">Priapulid worm</name>
    <dbReference type="NCBI Taxonomy" id="37621"/>
    <lineage>
        <taxon>Eukaryota</taxon>
        <taxon>Metazoa</taxon>
        <taxon>Ecdysozoa</taxon>
        <taxon>Scalidophora</taxon>
        <taxon>Priapulida</taxon>
        <taxon>Priapulimorpha</taxon>
        <taxon>Priapulimorphida</taxon>
        <taxon>Priapulidae</taxon>
        <taxon>Priapulus</taxon>
    </lineage>
</organism>
<comment type="subcellular location">
    <subcellularLocation>
        <location evidence="1">Secreted</location>
    </subcellularLocation>
</comment>
<evidence type="ECO:0000256" key="1">
    <source>
        <dbReference type="ARBA" id="ARBA00004613"/>
    </source>
</evidence>
<keyword evidence="2" id="KW-0964">Secreted</keyword>
<feature type="domain" description="Olfactomedin-like" evidence="4">
    <location>
        <begin position="130"/>
        <end position="279"/>
    </location>
</feature>
<evidence type="ECO:0000313" key="6">
    <source>
        <dbReference type="RefSeq" id="XP_014670925.1"/>
    </source>
</evidence>
<dbReference type="Proteomes" id="UP000695022">
    <property type="component" value="Unplaced"/>
</dbReference>
<gene>
    <name evidence="6" type="primary">LOC106811727</name>
</gene>
<dbReference type="PANTHER" id="PTHR23192:SF87">
    <property type="entry name" value="AMASSIN-3"/>
    <property type="match status" value="1"/>
</dbReference>
<dbReference type="InterPro" id="IPR003112">
    <property type="entry name" value="Olfac-like_dom"/>
</dbReference>
<name>A0ABM1EFF4_PRICU</name>
<dbReference type="PANTHER" id="PTHR23192">
    <property type="entry name" value="OLFACTOMEDIN-RELATED"/>
    <property type="match status" value="1"/>
</dbReference>
<evidence type="ECO:0000259" key="4">
    <source>
        <dbReference type="PROSITE" id="PS51132"/>
    </source>
</evidence>
<dbReference type="GeneID" id="106811727"/>
<evidence type="ECO:0000256" key="3">
    <source>
        <dbReference type="PROSITE-ProRule" id="PRU00446"/>
    </source>
</evidence>
<evidence type="ECO:0000256" key="2">
    <source>
        <dbReference type="ARBA" id="ARBA00022525"/>
    </source>
</evidence>
<dbReference type="InterPro" id="IPR050605">
    <property type="entry name" value="Olfactomedin-like_domain"/>
</dbReference>
<evidence type="ECO:0000313" key="5">
    <source>
        <dbReference type="Proteomes" id="UP000695022"/>
    </source>
</evidence>
<dbReference type="PROSITE" id="PS51132">
    <property type="entry name" value="OLF"/>
    <property type="match status" value="1"/>
</dbReference>